<dbReference type="SUPFAM" id="SSF55277">
    <property type="entry name" value="GYF domain"/>
    <property type="match status" value="1"/>
</dbReference>
<proteinExistence type="predicted"/>
<dbReference type="PROSITE" id="PS50829">
    <property type="entry name" value="GYF"/>
    <property type="match status" value="1"/>
</dbReference>
<dbReference type="Pfam" id="PF02213">
    <property type="entry name" value="GYF"/>
    <property type="match status" value="1"/>
</dbReference>
<sequence>MIEGLELSNDQNVYFLELYIHLGSINVTIDNEYHTKYNFFSLTFDIEPSFISNEGLHANEQELSIYDSGDSDIDECETTQFRTEWYTVMNTPLPTTYGIFSSEIHGVVKECMINKDTSINLKLPVWISNMARQFYNTHKELSFENFLLTILRLRITVWATESAEMGSFNMYEVGEIIINISDCYVLSKNSFHFIHRIPDHDAIIIREYNKDDEYTIGILRCYFNVRPIVTKNINENFEFTSESLSDEASTHNIFPINVKKNTALIQHAHFNKCKEEKCHDFVPLQWEYLDDSNIVRGPYNSIVMMSWIIKGYFNENSKLRLFEFDKDTIQKKVTQRKHRNFNNLSNYLSLIKSDVARIFQNTSSNSLNKVVSSRLDGNRHLNIDYADIAKTLYNKENSANFTQLSHLNKRFDIENAVSMLKAKFSDIEKDFQNKFKKNHICKQMSDYSFTEELNKSKREFIESTTKNVFKQRNNILLKKWCAEYGPELVLEACAIRIQTAFRRYIRKKKYKQKMEI</sequence>
<accession>A0A9D5DKY6</accession>
<organism evidence="2">
    <name type="scientific">Cryptosporidium canis</name>
    <dbReference type="NCBI Taxonomy" id="195482"/>
    <lineage>
        <taxon>Eukaryota</taxon>
        <taxon>Sar</taxon>
        <taxon>Alveolata</taxon>
        <taxon>Apicomplexa</taxon>
        <taxon>Conoidasida</taxon>
        <taxon>Coccidia</taxon>
        <taxon>Eucoccidiorida</taxon>
        <taxon>Eimeriorina</taxon>
        <taxon>Cryptosporidiidae</taxon>
        <taxon>Cryptosporidium</taxon>
    </lineage>
</organism>
<dbReference type="InterPro" id="IPR035445">
    <property type="entry name" value="GYF-like_dom_sf"/>
</dbReference>
<protein>
    <submittedName>
        <fullName evidence="2">Gyf domain-containing protein</fullName>
    </submittedName>
</protein>
<reference evidence="2" key="1">
    <citation type="submission" date="2022-10" db="EMBL/GenBank/DDBJ databases">
        <title>Adaptive evolution leads to modifications in subtelomeric GC content in a zoonotic Cryptosporidium species.</title>
        <authorList>
            <person name="Li J."/>
            <person name="Feng Y."/>
            <person name="Xiao L."/>
        </authorList>
    </citation>
    <scope>NUCLEOTIDE SEQUENCE</scope>
    <source>
        <strain evidence="2">33844</strain>
    </source>
</reference>
<dbReference type="PROSITE" id="PS50096">
    <property type="entry name" value="IQ"/>
    <property type="match status" value="1"/>
</dbReference>
<dbReference type="InterPro" id="IPR003169">
    <property type="entry name" value="GYF"/>
</dbReference>
<dbReference type="Proteomes" id="UP001067231">
    <property type="component" value="Unassembled WGS sequence"/>
</dbReference>
<dbReference type="AlphaFoldDB" id="A0A9D5DKY6"/>
<name>A0A9D5DKY6_9CRYT</name>
<dbReference type="EMBL" id="JAPCXC010000055">
    <property type="protein sequence ID" value="KAJ1607752.1"/>
    <property type="molecule type" value="Genomic_DNA"/>
</dbReference>
<gene>
    <name evidence="2" type="ORF">OJ253_2201</name>
</gene>
<feature type="domain" description="GYF" evidence="1">
    <location>
        <begin position="283"/>
        <end position="345"/>
    </location>
</feature>
<evidence type="ECO:0000313" key="2">
    <source>
        <dbReference type="EMBL" id="KAJ1607752.1"/>
    </source>
</evidence>
<dbReference type="OrthoDB" id="6415790at2759"/>
<evidence type="ECO:0000259" key="1">
    <source>
        <dbReference type="PROSITE" id="PS50829"/>
    </source>
</evidence>
<comment type="caution">
    <text evidence="2">The sequence shown here is derived from an EMBL/GenBank/DDBJ whole genome shotgun (WGS) entry which is preliminary data.</text>
</comment>
<dbReference type="Gene3D" id="3.30.1490.40">
    <property type="match status" value="1"/>
</dbReference>